<dbReference type="Proteomes" id="UP000256913">
    <property type="component" value="Unassembled WGS sequence"/>
</dbReference>
<keyword evidence="3" id="KW-1185">Reference proteome</keyword>
<proteinExistence type="predicted"/>
<dbReference type="AlphaFoldDB" id="A0A3D9ZGX8"/>
<dbReference type="RefSeq" id="WP_239097660.1">
    <property type="nucleotide sequence ID" value="NZ_BONB01000136.1"/>
</dbReference>
<feature type="signal peptide" evidence="1">
    <location>
        <begin position="1"/>
        <end position="30"/>
    </location>
</feature>
<sequence length="383" mass="37977">MTFRGKLAGLFTAAAATTAAVLLSASPAWATVVSATPDPLPTFNGLVLATAYSGNTLFVGGDFTSVTAGGRTVARSRLAAVNARTGALLPWAPAADSTVRAITVSGSAVFVGGAFTAISGARRDGLARLDGGSGAVHNSFKQSLTGMPYGLAVANGRLYAGGSMTSLNGQAIGRLAAFDPATGAVVGGFRPRADSTVESVVAAGSRIYVGGKFGSINGAGGTRHLAALTSTGAVDTRFTSRASDVVHAVAVGASGVYAAMGGPGGRLGAFTTTGVGRWTLTMDGDAQAVTVLDKVVYIGGHFDAVCKSARTGDHGNCIDGNTRRIKLAAANEAGGALLPWAADGNGSSGVFTMAASASLHKMVAGGAFTTIRGAARARLAQFG</sequence>
<dbReference type="InterPro" id="IPR015943">
    <property type="entry name" value="WD40/YVTN_repeat-like_dom_sf"/>
</dbReference>
<dbReference type="InterPro" id="IPR011047">
    <property type="entry name" value="Quinoprotein_ADH-like_sf"/>
</dbReference>
<protein>
    <recommendedName>
        <fullName evidence="4">Pyrroloquinoline-quinone binding quinoprotein</fullName>
    </recommendedName>
</protein>
<evidence type="ECO:0000313" key="2">
    <source>
        <dbReference type="EMBL" id="REF96521.1"/>
    </source>
</evidence>
<dbReference type="EMBL" id="QUMQ01000001">
    <property type="protein sequence ID" value="REF96521.1"/>
    <property type="molecule type" value="Genomic_DNA"/>
</dbReference>
<organism evidence="2 3">
    <name type="scientific">Asanoa ferruginea</name>
    <dbReference type="NCBI Taxonomy" id="53367"/>
    <lineage>
        <taxon>Bacteria</taxon>
        <taxon>Bacillati</taxon>
        <taxon>Actinomycetota</taxon>
        <taxon>Actinomycetes</taxon>
        <taxon>Micromonosporales</taxon>
        <taxon>Micromonosporaceae</taxon>
        <taxon>Asanoa</taxon>
    </lineage>
</organism>
<dbReference type="Gene3D" id="2.130.10.10">
    <property type="entry name" value="YVTN repeat-like/Quinoprotein amine dehydrogenase"/>
    <property type="match status" value="1"/>
</dbReference>
<reference evidence="2 3" key="1">
    <citation type="submission" date="2018-08" db="EMBL/GenBank/DDBJ databases">
        <title>Sequencing the genomes of 1000 actinobacteria strains.</title>
        <authorList>
            <person name="Klenk H.-P."/>
        </authorList>
    </citation>
    <scope>NUCLEOTIDE SEQUENCE [LARGE SCALE GENOMIC DNA]</scope>
    <source>
        <strain evidence="2 3">DSM 44099</strain>
    </source>
</reference>
<dbReference type="SUPFAM" id="SSF50998">
    <property type="entry name" value="Quinoprotein alcohol dehydrogenase-like"/>
    <property type="match status" value="1"/>
</dbReference>
<name>A0A3D9ZGX8_9ACTN</name>
<accession>A0A3D9ZGX8</accession>
<comment type="caution">
    <text evidence="2">The sequence shown here is derived from an EMBL/GenBank/DDBJ whole genome shotgun (WGS) entry which is preliminary data.</text>
</comment>
<gene>
    <name evidence="2" type="ORF">DFJ67_2503</name>
</gene>
<keyword evidence="1" id="KW-0732">Signal</keyword>
<feature type="chain" id="PRO_5017778385" description="Pyrroloquinoline-quinone binding quinoprotein" evidence="1">
    <location>
        <begin position="31"/>
        <end position="383"/>
    </location>
</feature>
<evidence type="ECO:0000256" key="1">
    <source>
        <dbReference type="SAM" id="SignalP"/>
    </source>
</evidence>
<evidence type="ECO:0000313" key="3">
    <source>
        <dbReference type="Proteomes" id="UP000256913"/>
    </source>
</evidence>
<evidence type="ECO:0008006" key="4">
    <source>
        <dbReference type="Google" id="ProtNLM"/>
    </source>
</evidence>